<dbReference type="Gene3D" id="1.10.3210.10">
    <property type="entry name" value="Hypothetical protein af1432"/>
    <property type="match status" value="1"/>
</dbReference>
<dbReference type="CDD" id="cd00077">
    <property type="entry name" value="HDc"/>
    <property type="match status" value="1"/>
</dbReference>
<comment type="caution">
    <text evidence="2">The sequence shown here is derived from an EMBL/GenBank/DDBJ whole genome shotgun (WGS) entry which is preliminary data.</text>
</comment>
<evidence type="ECO:0000313" key="2">
    <source>
        <dbReference type="EMBL" id="KKU62034.1"/>
    </source>
</evidence>
<dbReference type="GO" id="GO:0006203">
    <property type="term" value="P:dGTP catabolic process"/>
    <property type="evidence" value="ECO:0007669"/>
    <property type="project" value="TreeGrafter"/>
</dbReference>
<dbReference type="PANTHER" id="PTHR11373">
    <property type="entry name" value="DEOXYNUCLEOSIDE TRIPHOSPHATE TRIPHOSPHOHYDROLASE"/>
    <property type="match status" value="1"/>
</dbReference>
<evidence type="ECO:0000313" key="3">
    <source>
        <dbReference type="Proteomes" id="UP000033860"/>
    </source>
</evidence>
<name>A0A0G1RXG2_9BACT</name>
<dbReference type="Pfam" id="PF01966">
    <property type="entry name" value="HD"/>
    <property type="match status" value="1"/>
</dbReference>
<dbReference type="GO" id="GO:0008832">
    <property type="term" value="F:dGTPase activity"/>
    <property type="evidence" value="ECO:0007669"/>
    <property type="project" value="TreeGrafter"/>
</dbReference>
<accession>A0A0G1RXG2</accession>
<evidence type="ECO:0000259" key="1">
    <source>
        <dbReference type="Pfam" id="PF01966"/>
    </source>
</evidence>
<proteinExistence type="predicted"/>
<sequence length="392" mass="44565">MAKAVFTHYDRIYGRSEVAPDDLAIYQTPQFARLNRVSLSAIPTWVQPTGVAASKAEHSRGVRFLAKLLVKSAHWRIKKEAVNIVLAATLHDIGTPPFSHLSEPFQIALTGQNHEEFSRKLLVNTEIGRVIRSQGGNLNTILSYIEGVNPPLSDLVNGSIDLDNLDNTLRFGQSVGLLASGSYYRPERLVKAFVFQKNGQLVLSGRYLDQIKAWERCRHQVYNYLYSRENLAPAAMLTRALHFAHRNGELDKNFFLKTDDGALHYLRGLNPKTAKLIHRAYHWQFYQEVFSFDRTVDAPVFPSMYDYTRFSGRLSDAIAQSFKLPPEDVAAIAQFDKGFRKIHLPILGRRRKFAHQPAKSPRFMIRVYVKSDDKVNLKKLKALVKKQIATIG</sequence>
<keyword evidence="2" id="KW-0378">Hydrolase</keyword>
<gene>
    <name evidence="2" type="ORF">UX85_C0001G0248</name>
</gene>
<dbReference type="SUPFAM" id="SSF109604">
    <property type="entry name" value="HD-domain/PDEase-like"/>
    <property type="match status" value="1"/>
</dbReference>
<organism evidence="2 3">
    <name type="scientific">Candidatus Beckwithbacteria bacterium GW2011_GWB1_47_15</name>
    <dbReference type="NCBI Taxonomy" id="1618371"/>
    <lineage>
        <taxon>Bacteria</taxon>
        <taxon>Candidatus Beckwithiibacteriota</taxon>
    </lineage>
</organism>
<dbReference type="InterPro" id="IPR003607">
    <property type="entry name" value="HD/PDEase_dom"/>
</dbReference>
<feature type="domain" description="HD" evidence="1">
    <location>
        <begin position="56"/>
        <end position="126"/>
    </location>
</feature>
<dbReference type="Proteomes" id="UP000033860">
    <property type="component" value="Unassembled WGS sequence"/>
</dbReference>
<reference evidence="2 3" key="1">
    <citation type="journal article" date="2015" name="Nature">
        <title>rRNA introns, odd ribosomes, and small enigmatic genomes across a large radiation of phyla.</title>
        <authorList>
            <person name="Brown C.T."/>
            <person name="Hug L.A."/>
            <person name="Thomas B.C."/>
            <person name="Sharon I."/>
            <person name="Castelle C.J."/>
            <person name="Singh A."/>
            <person name="Wilkins M.J."/>
            <person name="Williams K.H."/>
            <person name="Banfield J.F."/>
        </authorList>
    </citation>
    <scope>NUCLEOTIDE SEQUENCE [LARGE SCALE GENOMIC DNA]</scope>
</reference>
<dbReference type="EMBL" id="LCNT01000001">
    <property type="protein sequence ID" value="KKU62034.1"/>
    <property type="molecule type" value="Genomic_DNA"/>
</dbReference>
<dbReference type="PANTHER" id="PTHR11373:SF4">
    <property type="entry name" value="DEOXYNUCLEOSIDE TRIPHOSPHATE TRIPHOSPHOHYDROLASE SAMHD1"/>
    <property type="match status" value="1"/>
</dbReference>
<dbReference type="InterPro" id="IPR050135">
    <property type="entry name" value="dGTPase-like"/>
</dbReference>
<protein>
    <submittedName>
        <fullName evidence="2">Metal-dependent phosphohydrolase</fullName>
    </submittedName>
</protein>
<dbReference type="InterPro" id="IPR006674">
    <property type="entry name" value="HD_domain"/>
</dbReference>
<dbReference type="AlphaFoldDB" id="A0A0G1RXG2"/>